<dbReference type="AlphaFoldDB" id="A0A6I2MBX0"/>
<dbReference type="Proteomes" id="UP000441585">
    <property type="component" value="Unassembled WGS sequence"/>
</dbReference>
<sequence length="134" mass="15091">MSIKTAMFELQKGIFTRLSADPIISEKVTGIFDAVGENQPFPYITIGEPTMLPFTTKQKFGEELAIVIHVWSTYDGKKETIDIINLCLSSLAAGVNLNGFRVRKIDVDNIQVFDDADPRIRHGVLRMKYTIQNN</sequence>
<accession>A0A6I2MBX0</accession>
<dbReference type="RefSeq" id="WP_154318796.1">
    <property type="nucleotide sequence ID" value="NZ_CAJGAA010000002.1"/>
</dbReference>
<dbReference type="InterPro" id="IPR053745">
    <property type="entry name" value="Viral_Tail_Comp_sf"/>
</dbReference>
<name>A0A6I2MBX0_9BACI</name>
<dbReference type="InterPro" id="IPR021508">
    <property type="entry name" value="Gp17-like"/>
</dbReference>
<reference evidence="1 2" key="1">
    <citation type="submission" date="2019-11" db="EMBL/GenBank/DDBJ databases">
        <title>Bacillus idriensis genome.</title>
        <authorList>
            <person name="Konopka E.N."/>
            <person name="Newman J.D."/>
        </authorList>
    </citation>
    <scope>NUCLEOTIDE SEQUENCE [LARGE SCALE GENOMIC DNA]</scope>
    <source>
        <strain evidence="1 2">DSM 19097</strain>
    </source>
</reference>
<proteinExistence type="predicted"/>
<evidence type="ECO:0000313" key="1">
    <source>
        <dbReference type="EMBL" id="MRX54844.1"/>
    </source>
</evidence>
<dbReference type="Pfam" id="PF11367">
    <property type="entry name" value="Tail_completion_gp17"/>
    <property type="match status" value="1"/>
</dbReference>
<organism evidence="1 2">
    <name type="scientific">Metabacillus idriensis</name>
    <dbReference type="NCBI Taxonomy" id="324768"/>
    <lineage>
        <taxon>Bacteria</taxon>
        <taxon>Bacillati</taxon>
        <taxon>Bacillota</taxon>
        <taxon>Bacilli</taxon>
        <taxon>Bacillales</taxon>
        <taxon>Bacillaceae</taxon>
        <taxon>Metabacillus</taxon>
    </lineage>
</organism>
<dbReference type="Gene3D" id="3.30.2000.30">
    <property type="match status" value="1"/>
</dbReference>
<gene>
    <name evidence="1" type="ORF">GJU41_12750</name>
</gene>
<keyword evidence="2" id="KW-1185">Reference proteome</keyword>
<evidence type="ECO:0000313" key="2">
    <source>
        <dbReference type="Proteomes" id="UP000441585"/>
    </source>
</evidence>
<dbReference type="EMBL" id="WKKF01000002">
    <property type="protein sequence ID" value="MRX54844.1"/>
    <property type="molecule type" value="Genomic_DNA"/>
</dbReference>
<comment type="caution">
    <text evidence="1">The sequence shown here is derived from an EMBL/GenBank/DDBJ whole genome shotgun (WGS) entry which is preliminary data.</text>
</comment>
<protein>
    <submittedName>
        <fullName evidence="1">DUF3168 domain-containing protein</fullName>
    </submittedName>
</protein>